<dbReference type="AlphaFoldDB" id="A0A1G7ZJB9"/>
<reference evidence="1 2" key="1">
    <citation type="submission" date="2016-10" db="EMBL/GenBank/DDBJ databases">
        <authorList>
            <person name="de Groot N.N."/>
        </authorList>
    </citation>
    <scope>NUCLEOTIDE SEQUENCE [LARGE SCALE GENOMIC DNA]</scope>
    <source>
        <strain evidence="1 2">LMG 2247</strain>
    </source>
</reference>
<evidence type="ECO:0000313" key="2">
    <source>
        <dbReference type="Proteomes" id="UP000199706"/>
    </source>
</evidence>
<dbReference type="Proteomes" id="UP000199706">
    <property type="component" value="Unassembled WGS sequence"/>
</dbReference>
<sequence>MSFLSYVINLPAKLGRAASAGSVSVTLASDDAAVAALDAIEASTAAGSTAANQTAGNTLLTAISSALAGILSVFTKNVQVTGNLTVADPTGNTAGSTVTINTDSIGGLGIKIAGSGVGTILFQGSVDGVTWDNPKVYPISVGAQGVTSTTTIGDFEANPGAFKQFRVCLSALSSGTFSVTFNGTAAIKHVGVKNGNAADLNATVVSAGSVGQDHSANQPALPVVGQPFAAAGPYASYVLIATVPASPSRNNVDIENTSGAQIAVVRDDGTAASGAAPANASVFALGGGSAAGAQGGAWSSQTFKGRLQIYAPSSTAIVSVMVD</sequence>
<accession>A0A1G7ZJB9</accession>
<gene>
    <name evidence="1" type="ORF">SAMN05216466_10753</name>
</gene>
<protein>
    <submittedName>
        <fullName evidence="1">Uncharacterized protein</fullName>
    </submittedName>
</protein>
<name>A0A1G7ZJB9_9BURK</name>
<organism evidence="1 2">
    <name type="scientific">Paraburkholderia phenazinium</name>
    <dbReference type="NCBI Taxonomy" id="60549"/>
    <lineage>
        <taxon>Bacteria</taxon>
        <taxon>Pseudomonadati</taxon>
        <taxon>Pseudomonadota</taxon>
        <taxon>Betaproteobacteria</taxon>
        <taxon>Burkholderiales</taxon>
        <taxon>Burkholderiaceae</taxon>
        <taxon>Paraburkholderia</taxon>
    </lineage>
</organism>
<dbReference type="EMBL" id="FNCJ01000007">
    <property type="protein sequence ID" value="SDH08739.1"/>
    <property type="molecule type" value="Genomic_DNA"/>
</dbReference>
<proteinExistence type="predicted"/>
<evidence type="ECO:0000313" key="1">
    <source>
        <dbReference type="EMBL" id="SDH08739.1"/>
    </source>
</evidence>